<dbReference type="RefSeq" id="WP_175455385.1">
    <property type="nucleotide sequence ID" value="NZ_FNAO01000015.1"/>
</dbReference>
<organism evidence="1 2">
    <name type="scientific">Pricia antarctica</name>
    <dbReference type="NCBI Taxonomy" id="641691"/>
    <lineage>
        <taxon>Bacteria</taxon>
        <taxon>Pseudomonadati</taxon>
        <taxon>Bacteroidota</taxon>
        <taxon>Flavobacteriia</taxon>
        <taxon>Flavobacteriales</taxon>
        <taxon>Flavobacteriaceae</taxon>
        <taxon>Pricia</taxon>
    </lineage>
</organism>
<dbReference type="Pfam" id="PF14253">
    <property type="entry name" value="AbiH"/>
    <property type="match status" value="1"/>
</dbReference>
<dbReference type="AlphaFoldDB" id="A0A1G7IY36"/>
<accession>A0A1G7IY36</accession>
<dbReference type="EMBL" id="FNAO01000015">
    <property type="protein sequence ID" value="SDF17617.1"/>
    <property type="molecule type" value="Genomic_DNA"/>
</dbReference>
<name>A0A1G7IY36_9FLAO</name>
<protein>
    <submittedName>
        <fullName evidence="1">Bacteriophage abortive infection AbiH</fullName>
    </submittedName>
</protein>
<reference evidence="1 2" key="1">
    <citation type="submission" date="2016-10" db="EMBL/GenBank/DDBJ databases">
        <authorList>
            <person name="de Groot N.N."/>
        </authorList>
    </citation>
    <scope>NUCLEOTIDE SEQUENCE [LARGE SCALE GENOMIC DNA]</scope>
    <source>
        <strain evidence="1 2">DSM 23421</strain>
    </source>
</reference>
<evidence type="ECO:0000313" key="1">
    <source>
        <dbReference type="EMBL" id="SDF17617.1"/>
    </source>
</evidence>
<sequence>MILGHSRNPSEIKSFNDVADIEEQDVRITEGNTMLDAYFIKTYKRSEEIINENIDYFLALNSIGEILIIGPSMSEVDSKYFEVLQKI</sequence>
<dbReference type="Proteomes" id="UP000199109">
    <property type="component" value="Unassembled WGS sequence"/>
</dbReference>
<gene>
    <name evidence="1" type="ORF">SAMN05421636_11517</name>
</gene>
<proteinExistence type="predicted"/>
<evidence type="ECO:0000313" key="2">
    <source>
        <dbReference type="Proteomes" id="UP000199109"/>
    </source>
</evidence>
<keyword evidence="2" id="KW-1185">Reference proteome</keyword>
<dbReference type="InterPro" id="IPR025935">
    <property type="entry name" value="AbiH"/>
</dbReference>